<dbReference type="AlphaFoldDB" id="C0PG50"/>
<sequence>MLCLLKIYLKYVEITTKSTKFFIICLKHVEIATKSSECCIIASQINGVFKEWYDMCRNCYYN</sequence>
<reference evidence="1" key="1">
    <citation type="journal article" date="2009" name="PLoS Genet.">
        <title>Sequencing, mapping, and analysis of 27,455 maize full-length cDNAs.</title>
        <authorList>
            <person name="Soderlund C."/>
            <person name="Descour A."/>
            <person name="Kudrna D."/>
            <person name="Bomhoff M."/>
            <person name="Boyd L."/>
            <person name="Currie J."/>
            <person name="Angelova A."/>
            <person name="Collura K."/>
            <person name="Wissotski M."/>
            <person name="Ashley E."/>
            <person name="Morrow D."/>
            <person name="Fernandes J."/>
            <person name="Walbot V."/>
            <person name="Yu Y."/>
        </authorList>
    </citation>
    <scope>NUCLEOTIDE SEQUENCE</scope>
    <source>
        <strain evidence="1">B73</strain>
    </source>
</reference>
<name>C0PG50_MAIZE</name>
<organism evidence="1">
    <name type="scientific">Zea mays</name>
    <name type="common">Maize</name>
    <dbReference type="NCBI Taxonomy" id="4577"/>
    <lineage>
        <taxon>Eukaryota</taxon>
        <taxon>Viridiplantae</taxon>
        <taxon>Streptophyta</taxon>
        <taxon>Embryophyta</taxon>
        <taxon>Tracheophyta</taxon>
        <taxon>Spermatophyta</taxon>
        <taxon>Magnoliopsida</taxon>
        <taxon>Liliopsida</taxon>
        <taxon>Poales</taxon>
        <taxon>Poaceae</taxon>
        <taxon>PACMAD clade</taxon>
        <taxon>Panicoideae</taxon>
        <taxon>Andropogonodae</taxon>
        <taxon>Andropogoneae</taxon>
        <taxon>Tripsacinae</taxon>
        <taxon>Zea</taxon>
    </lineage>
</organism>
<protein>
    <submittedName>
        <fullName evidence="1">Uncharacterized protein</fullName>
    </submittedName>
</protein>
<proteinExistence type="evidence at transcript level"/>
<accession>C0PG50</accession>
<dbReference type="EMBL" id="BT067269">
    <property type="protein sequence ID" value="ACN34166.1"/>
    <property type="molecule type" value="mRNA"/>
</dbReference>
<evidence type="ECO:0000313" key="1">
    <source>
        <dbReference type="EMBL" id="ACN34166.1"/>
    </source>
</evidence>